<evidence type="ECO:0000313" key="4">
    <source>
        <dbReference type="EMBL" id="KAE8344903.1"/>
    </source>
</evidence>
<feature type="transmembrane region" description="Helical" evidence="2">
    <location>
        <begin position="94"/>
        <end position="112"/>
    </location>
</feature>
<gene>
    <name evidence="4" type="ORF">BDV24DRAFT_10293</name>
</gene>
<proteinExistence type="predicted"/>
<organism evidence="4">
    <name type="scientific">Aspergillus arachidicola</name>
    <dbReference type="NCBI Taxonomy" id="656916"/>
    <lineage>
        <taxon>Eukaryota</taxon>
        <taxon>Fungi</taxon>
        <taxon>Dikarya</taxon>
        <taxon>Ascomycota</taxon>
        <taxon>Pezizomycotina</taxon>
        <taxon>Eurotiomycetes</taxon>
        <taxon>Eurotiomycetidae</taxon>
        <taxon>Eurotiales</taxon>
        <taxon>Aspergillaceae</taxon>
        <taxon>Aspergillus</taxon>
        <taxon>Aspergillus subgen. Circumdati</taxon>
    </lineage>
</organism>
<evidence type="ECO:0000256" key="2">
    <source>
        <dbReference type="SAM" id="Phobius"/>
    </source>
</evidence>
<feature type="transmembrane region" description="Helical" evidence="2">
    <location>
        <begin position="213"/>
        <end position="231"/>
    </location>
</feature>
<keyword evidence="2" id="KW-0472">Membrane</keyword>
<sequence>MATAGSPWPRATSRTSLSPPSPFVWCPKGSRRSSPGSCRARGRSCGGSGALNASCSSLKLHYYAGILNAVHDVLISCLPQRIIWNLHLVARKRLAVSISFFIGLVATLMGILRSRTFKVTSQIRIPSPRHSYSTLWNRFWPPSAPVFPPFHTSFAMSDWTASISSQSWSGVSTPQRNQGSTTAGTTRGIHLPKARRRMPSPNWQSDRGRWSSFLARMFFLLCCLIWCLFVSKGRETYPARSVKKRKQNKAERKSERKGYPVNNVESGFQRCRGWPMVAATGMD</sequence>
<dbReference type="Pfam" id="PF20684">
    <property type="entry name" value="Fung_rhodopsin"/>
    <property type="match status" value="1"/>
</dbReference>
<reference evidence="4" key="1">
    <citation type="submission" date="2019-04" db="EMBL/GenBank/DDBJ databases">
        <title>Friends and foes A comparative genomics study of 23 Aspergillus species from section Flavi.</title>
        <authorList>
            <consortium name="DOE Joint Genome Institute"/>
            <person name="Kjaerbolling I."/>
            <person name="Vesth T."/>
            <person name="Frisvad J.C."/>
            <person name="Nybo J.L."/>
            <person name="Theobald S."/>
            <person name="Kildgaard S."/>
            <person name="Isbrandt T."/>
            <person name="Kuo A."/>
            <person name="Sato A."/>
            <person name="Lyhne E.K."/>
            <person name="Kogle M.E."/>
            <person name="Wiebenga A."/>
            <person name="Kun R.S."/>
            <person name="Lubbers R.J."/>
            <person name="Makela M.R."/>
            <person name="Barry K."/>
            <person name="Chovatia M."/>
            <person name="Clum A."/>
            <person name="Daum C."/>
            <person name="Haridas S."/>
            <person name="He G."/>
            <person name="LaButti K."/>
            <person name="Lipzen A."/>
            <person name="Mondo S."/>
            <person name="Riley R."/>
            <person name="Salamov A."/>
            <person name="Simmons B.A."/>
            <person name="Magnuson J.K."/>
            <person name="Henrissat B."/>
            <person name="Mortensen U.H."/>
            <person name="Larsen T.O."/>
            <person name="Devries R.P."/>
            <person name="Grigoriev I.V."/>
            <person name="Machida M."/>
            <person name="Baker S.E."/>
            <person name="Andersen M.R."/>
        </authorList>
    </citation>
    <scope>NUCLEOTIDE SEQUENCE</scope>
    <source>
        <strain evidence="4">CBS 117612</strain>
    </source>
</reference>
<feature type="compositionally biased region" description="Polar residues" evidence="1">
    <location>
        <begin position="168"/>
        <end position="185"/>
    </location>
</feature>
<dbReference type="Proteomes" id="UP000325558">
    <property type="component" value="Unassembled WGS sequence"/>
</dbReference>
<feature type="domain" description="Rhodopsin" evidence="3">
    <location>
        <begin position="54"/>
        <end position="124"/>
    </location>
</feature>
<dbReference type="EMBL" id="ML737122">
    <property type="protein sequence ID" value="KAE8344903.1"/>
    <property type="molecule type" value="Genomic_DNA"/>
</dbReference>
<protein>
    <recommendedName>
        <fullName evidence="3">Rhodopsin domain-containing protein</fullName>
    </recommendedName>
</protein>
<feature type="region of interest" description="Disordered" evidence="1">
    <location>
        <begin position="168"/>
        <end position="203"/>
    </location>
</feature>
<dbReference type="OrthoDB" id="3529975at2759"/>
<evidence type="ECO:0000259" key="3">
    <source>
        <dbReference type="Pfam" id="PF20684"/>
    </source>
</evidence>
<dbReference type="AlphaFoldDB" id="A0A5N6YJ06"/>
<feature type="region of interest" description="Disordered" evidence="1">
    <location>
        <begin position="28"/>
        <end position="48"/>
    </location>
</feature>
<accession>A0A5N6YJ06</accession>
<name>A0A5N6YJ06_9EURO</name>
<keyword evidence="2" id="KW-1133">Transmembrane helix</keyword>
<evidence type="ECO:0000256" key="1">
    <source>
        <dbReference type="SAM" id="MobiDB-lite"/>
    </source>
</evidence>
<keyword evidence="2" id="KW-0812">Transmembrane</keyword>
<feature type="region of interest" description="Disordered" evidence="1">
    <location>
        <begin position="239"/>
        <end position="258"/>
    </location>
</feature>
<dbReference type="InterPro" id="IPR049326">
    <property type="entry name" value="Rhodopsin_dom_fungi"/>
</dbReference>
<feature type="compositionally biased region" description="Basic and acidic residues" evidence="1">
    <location>
        <begin position="248"/>
        <end position="258"/>
    </location>
</feature>